<protein>
    <submittedName>
        <fullName evidence="3">Uncharacterized protein LOC117642163 isoform X2</fullName>
    </submittedName>
</protein>
<evidence type="ECO:0000256" key="1">
    <source>
        <dbReference type="SAM" id="MobiDB-lite"/>
    </source>
</evidence>
<feature type="region of interest" description="Disordered" evidence="1">
    <location>
        <begin position="53"/>
        <end position="100"/>
    </location>
</feature>
<dbReference type="Proteomes" id="UP000515158">
    <property type="component" value="Unplaced"/>
</dbReference>
<dbReference type="GeneID" id="117642163"/>
<accession>A0A6P8YPD8</accession>
<dbReference type="RefSeq" id="XP_034235967.1">
    <property type="nucleotide sequence ID" value="XM_034380076.1"/>
</dbReference>
<organism evidence="3">
    <name type="scientific">Thrips palmi</name>
    <name type="common">Melon thrips</name>
    <dbReference type="NCBI Taxonomy" id="161013"/>
    <lineage>
        <taxon>Eukaryota</taxon>
        <taxon>Metazoa</taxon>
        <taxon>Ecdysozoa</taxon>
        <taxon>Arthropoda</taxon>
        <taxon>Hexapoda</taxon>
        <taxon>Insecta</taxon>
        <taxon>Pterygota</taxon>
        <taxon>Neoptera</taxon>
        <taxon>Paraneoptera</taxon>
        <taxon>Thysanoptera</taxon>
        <taxon>Terebrantia</taxon>
        <taxon>Thripoidea</taxon>
        <taxon>Thripidae</taxon>
        <taxon>Thrips</taxon>
    </lineage>
</organism>
<sequence length="114" mass="12833">MCCAVQCVPHRTVYTILVRPRRRRRGAVRLAAEARSARSQLLPGHLTAPPRLSPCPCSSPRNAHKDFSGATSEYRIRPRDYPSTPPPGSSSVRLRRPHALQKKGKKLFSYRCLD</sequence>
<evidence type="ECO:0000313" key="2">
    <source>
        <dbReference type="Proteomes" id="UP000515158"/>
    </source>
</evidence>
<name>A0A6P8YPD8_THRPL</name>
<gene>
    <name evidence="3" type="primary">LOC117642163</name>
</gene>
<evidence type="ECO:0000313" key="3">
    <source>
        <dbReference type="RefSeq" id="XP_034235967.1"/>
    </source>
</evidence>
<reference evidence="3" key="1">
    <citation type="submission" date="2025-08" db="UniProtKB">
        <authorList>
            <consortium name="RefSeq"/>
        </authorList>
    </citation>
    <scope>IDENTIFICATION</scope>
    <source>
        <tissue evidence="3">Total insect</tissue>
    </source>
</reference>
<proteinExistence type="predicted"/>
<dbReference type="AlphaFoldDB" id="A0A6P8YPD8"/>
<keyword evidence="2" id="KW-1185">Reference proteome</keyword>